<name>A0ABQ3XER7_9ACTN</name>
<dbReference type="SUPFAM" id="SSF50621">
    <property type="entry name" value="Alanine racemase C-terminal domain-like"/>
    <property type="match status" value="1"/>
</dbReference>
<dbReference type="InterPro" id="IPR009006">
    <property type="entry name" value="Ala_racemase/Decarboxylase_C"/>
</dbReference>
<evidence type="ECO:0000313" key="1">
    <source>
        <dbReference type="EMBL" id="GID56971.1"/>
    </source>
</evidence>
<dbReference type="RefSeq" id="WP_239145447.1">
    <property type="nucleotide sequence ID" value="NZ_BAAAQE010000094.1"/>
</dbReference>
<sequence length="89" mass="9559">MPARHGTDGAQWEAWTTELTAAVLGRRPPITWNGHGYGLRDEAGPPEPAGVHLAGDLCLEADLITRRKVVLPRGPCPGDLLVFAKRPAI</sequence>
<accession>A0ABQ3XER7</accession>
<gene>
    <name evidence="1" type="ORF">Aco03nite_053750</name>
</gene>
<keyword evidence="2" id="KW-1185">Reference proteome</keyword>
<evidence type="ECO:0000313" key="2">
    <source>
        <dbReference type="Proteomes" id="UP000612282"/>
    </source>
</evidence>
<reference evidence="1 2" key="1">
    <citation type="submission" date="2021-01" db="EMBL/GenBank/DDBJ databases">
        <title>Whole genome shotgun sequence of Actinoplanes couchii NBRC 106145.</title>
        <authorList>
            <person name="Komaki H."/>
            <person name="Tamura T."/>
        </authorList>
    </citation>
    <scope>NUCLEOTIDE SEQUENCE [LARGE SCALE GENOMIC DNA]</scope>
    <source>
        <strain evidence="1 2">NBRC 106145</strain>
    </source>
</reference>
<protein>
    <submittedName>
        <fullName evidence="1">Uncharacterized protein</fullName>
    </submittedName>
</protein>
<proteinExistence type="predicted"/>
<dbReference type="Proteomes" id="UP000612282">
    <property type="component" value="Unassembled WGS sequence"/>
</dbReference>
<dbReference type="EMBL" id="BOMG01000064">
    <property type="protein sequence ID" value="GID56971.1"/>
    <property type="molecule type" value="Genomic_DNA"/>
</dbReference>
<comment type="caution">
    <text evidence="1">The sequence shown here is derived from an EMBL/GenBank/DDBJ whole genome shotgun (WGS) entry which is preliminary data.</text>
</comment>
<organism evidence="1 2">
    <name type="scientific">Actinoplanes couchii</name>
    <dbReference type="NCBI Taxonomy" id="403638"/>
    <lineage>
        <taxon>Bacteria</taxon>
        <taxon>Bacillati</taxon>
        <taxon>Actinomycetota</taxon>
        <taxon>Actinomycetes</taxon>
        <taxon>Micromonosporales</taxon>
        <taxon>Micromonosporaceae</taxon>
        <taxon>Actinoplanes</taxon>
    </lineage>
</organism>